<dbReference type="InterPro" id="IPR050428">
    <property type="entry name" value="TCS_sensor_his_kinase"/>
</dbReference>
<dbReference type="CDD" id="cd00082">
    <property type="entry name" value="HisKA"/>
    <property type="match status" value="1"/>
</dbReference>
<dbReference type="CDD" id="cd06225">
    <property type="entry name" value="HAMP"/>
    <property type="match status" value="1"/>
</dbReference>
<dbReference type="SUPFAM" id="SSF47384">
    <property type="entry name" value="Homodimeric domain of signal transducing histidine kinase"/>
    <property type="match status" value="1"/>
</dbReference>
<dbReference type="GO" id="GO:0000155">
    <property type="term" value="F:phosphorelay sensor kinase activity"/>
    <property type="evidence" value="ECO:0007669"/>
    <property type="project" value="InterPro"/>
</dbReference>
<dbReference type="InterPro" id="IPR036890">
    <property type="entry name" value="HATPase_C_sf"/>
</dbReference>
<keyword evidence="4" id="KW-0597">Phosphoprotein</keyword>
<evidence type="ECO:0000256" key="6">
    <source>
        <dbReference type="ARBA" id="ARBA00022692"/>
    </source>
</evidence>
<gene>
    <name evidence="14" type="ORF">AUQ48_03845</name>
</gene>
<evidence type="ECO:0000256" key="9">
    <source>
        <dbReference type="ARBA" id="ARBA00023012"/>
    </source>
</evidence>
<evidence type="ECO:0000256" key="2">
    <source>
        <dbReference type="ARBA" id="ARBA00004236"/>
    </source>
</evidence>
<dbReference type="InterPro" id="IPR003660">
    <property type="entry name" value="HAMP_dom"/>
</dbReference>
<name>A0A2N4SZX5_9MICC</name>
<dbReference type="PROSITE" id="PS50885">
    <property type="entry name" value="HAMP"/>
    <property type="match status" value="1"/>
</dbReference>
<dbReference type="Pfam" id="PF00512">
    <property type="entry name" value="HisKA"/>
    <property type="match status" value="1"/>
</dbReference>
<dbReference type="Pfam" id="PF02518">
    <property type="entry name" value="HATPase_c"/>
    <property type="match status" value="1"/>
</dbReference>
<dbReference type="Pfam" id="PF00672">
    <property type="entry name" value="HAMP"/>
    <property type="match status" value="1"/>
</dbReference>
<dbReference type="InterPro" id="IPR003661">
    <property type="entry name" value="HisK_dim/P_dom"/>
</dbReference>
<sequence length="486" mass="51402">MTRPRLLPPARWGVRGRSAAAAALLVLAVVAVAGAVLLEVLGRTAVSAAHEEAVERRAEILRELGVPPGLLAGEAGAVAVRTDAEPGELLLRLGRPGVVVQLLGPGGEVVAASPAAALGLDLDVPALDPGQSHDSADTGRTGLLRTTDFTYVAESMYIDGVPRTLVVAVPMSLQQDVLRTVALFLSVGGPVLALLGAGLLWWLVGRSLAPVRRITEQVRRIGTARLGERVDVPSTRDEVAALARTMNGMLERLEASDRAQRRFVADASHELRSPLATLTTTVEVAAADPSGASWAELAPVLRSHAQRMGRLVEDLLVLARADDAGLDLRVADTDLDDVVGEELARVRPVTRHELRARVEPVRVRGDGARLQQVLRNLLSNAERHAVSRIVVALRADGREAVVTVDNDGPPVAPADRERVFDRFVRLDDSRARDTGGSGLGLAISRAIVAAHGGTITAGETPEGECRFEVRLPLAGPGERPGAQLRA</sequence>
<dbReference type="InterPro" id="IPR036097">
    <property type="entry name" value="HisK_dim/P_sf"/>
</dbReference>
<comment type="subcellular location">
    <subcellularLocation>
        <location evidence="2">Cell membrane</location>
    </subcellularLocation>
</comment>
<protein>
    <recommendedName>
        <fullName evidence="3">histidine kinase</fullName>
        <ecNumber evidence="3">2.7.13.3</ecNumber>
    </recommendedName>
</protein>
<dbReference type="EC" id="2.7.13.3" evidence="3"/>
<organism evidence="14 15">
    <name type="scientific">Kocuria flava</name>
    <dbReference type="NCBI Taxonomy" id="446860"/>
    <lineage>
        <taxon>Bacteria</taxon>
        <taxon>Bacillati</taxon>
        <taxon>Actinomycetota</taxon>
        <taxon>Actinomycetes</taxon>
        <taxon>Micrococcales</taxon>
        <taxon>Micrococcaceae</taxon>
        <taxon>Kocuria</taxon>
    </lineage>
</organism>
<accession>A0A2N4SZX5</accession>
<dbReference type="PANTHER" id="PTHR45436:SF5">
    <property type="entry name" value="SENSOR HISTIDINE KINASE TRCS"/>
    <property type="match status" value="1"/>
</dbReference>
<evidence type="ECO:0000256" key="10">
    <source>
        <dbReference type="ARBA" id="ARBA00023136"/>
    </source>
</evidence>
<dbReference type="SMART" id="SM00388">
    <property type="entry name" value="HisKA"/>
    <property type="match status" value="1"/>
</dbReference>
<evidence type="ECO:0000256" key="5">
    <source>
        <dbReference type="ARBA" id="ARBA00022679"/>
    </source>
</evidence>
<dbReference type="PROSITE" id="PS50109">
    <property type="entry name" value="HIS_KIN"/>
    <property type="match status" value="1"/>
</dbReference>
<comment type="caution">
    <text evidence="14">The sequence shown here is derived from an EMBL/GenBank/DDBJ whole genome shotgun (WGS) entry which is preliminary data.</text>
</comment>
<dbReference type="Gene3D" id="6.10.340.10">
    <property type="match status" value="1"/>
</dbReference>
<dbReference type="InterPro" id="IPR005467">
    <property type="entry name" value="His_kinase_dom"/>
</dbReference>
<dbReference type="InterPro" id="IPR004358">
    <property type="entry name" value="Sig_transdc_His_kin-like_C"/>
</dbReference>
<dbReference type="SMART" id="SM00304">
    <property type="entry name" value="HAMP"/>
    <property type="match status" value="1"/>
</dbReference>
<dbReference type="InterPro" id="IPR003594">
    <property type="entry name" value="HATPase_dom"/>
</dbReference>
<comment type="catalytic activity">
    <reaction evidence="1">
        <text>ATP + protein L-histidine = ADP + protein N-phospho-L-histidine.</text>
        <dbReference type="EC" id="2.7.13.3"/>
    </reaction>
</comment>
<keyword evidence="6 11" id="KW-0812">Transmembrane</keyword>
<dbReference type="SUPFAM" id="SSF158472">
    <property type="entry name" value="HAMP domain-like"/>
    <property type="match status" value="1"/>
</dbReference>
<evidence type="ECO:0000256" key="1">
    <source>
        <dbReference type="ARBA" id="ARBA00000085"/>
    </source>
</evidence>
<evidence type="ECO:0000313" key="15">
    <source>
        <dbReference type="Proteomes" id="UP000234632"/>
    </source>
</evidence>
<reference evidence="14 15" key="1">
    <citation type="submission" date="2015-12" db="EMBL/GenBank/DDBJ databases">
        <authorList>
            <person name="Shamseldin A."/>
            <person name="Moawad H."/>
            <person name="Abd El-Rahim W.M."/>
            <person name="Sadowsky M.J."/>
        </authorList>
    </citation>
    <scope>NUCLEOTIDE SEQUENCE [LARGE SCALE GENOMIC DNA]</scope>
    <source>
        <strain evidence="14 15">S43</strain>
    </source>
</reference>
<evidence type="ECO:0000256" key="3">
    <source>
        <dbReference type="ARBA" id="ARBA00012438"/>
    </source>
</evidence>
<evidence type="ECO:0000256" key="7">
    <source>
        <dbReference type="ARBA" id="ARBA00022777"/>
    </source>
</evidence>
<feature type="domain" description="HAMP" evidence="13">
    <location>
        <begin position="205"/>
        <end position="258"/>
    </location>
</feature>
<dbReference type="SUPFAM" id="SSF55874">
    <property type="entry name" value="ATPase domain of HSP90 chaperone/DNA topoisomerase II/histidine kinase"/>
    <property type="match status" value="1"/>
</dbReference>
<dbReference type="Gene3D" id="1.10.287.130">
    <property type="match status" value="1"/>
</dbReference>
<evidence type="ECO:0000259" key="12">
    <source>
        <dbReference type="PROSITE" id="PS50109"/>
    </source>
</evidence>
<feature type="domain" description="Histidine kinase" evidence="12">
    <location>
        <begin position="266"/>
        <end position="475"/>
    </location>
</feature>
<dbReference type="Proteomes" id="UP000234632">
    <property type="component" value="Unassembled WGS sequence"/>
</dbReference>
<keyword evidence="10 11" id="KW-0472">Membrane</keyword>
<proteinExistence type="predicted"/>
<dbReference type="EMBL" id="LOMZ01000001">
    <property type="protein sequence ID" value="PLC11538.1"/>
    <property type="molecule type" value="Genomic_DNA"/>
</dbReference>
<evidence type="ECO:0000313" key="14">
    <source>
        <dbReference type="EMBL" id="PLC11538.1"/>
    </source>
</evidence>
<dbReference type="Gene3D" id="3.30.565.10">
    <property type="entry name" value="Histidine kinase-like ATPase, C-terminal domain"/>
    <property type="match status" value="1"/>
</dbReference>
<feature type="transmembrane region" description="Helical" evidence="11">
    <location>
        <begin position="181"/>
        <end position="204"/>
    </location>
</feature>
<keyword evidence="7" id="KW-0418">Kinase</keyword>
<dbReference type="PANTHER" id="PTHR45436">
    <property type="entry name" value="SENSOR HISTIDINE KINASE YKOH"/>
    <property type="match status" value="1"/>
</dbReference>
<dbReference type="GO" id="GO:0005886">
    <property type="term" value="C:plasma membrane"/>
    <property type="evidence" value="ECO:0007669"/>
    <property type="project" value="UniProtKB-SubCell"/>
</dbReference>
<dbReference type="SMART" id="SM00387">
    <property type="entry name" value="HATPase_c"/>
    <property type="match status" value="1"/>
</dbReference>
<keyword evidence="5" id="KW-0808">Transferase</keyword>
<evidence type="ECO:0000256" key="8">
    <source>
        <dbReference type="ARBA" id="ARBA00022989"/>
    </source>
</evidence>
<evidence type="ECO:0000256" key="11">
    <source>
        <dbReference type="SAM" id="Phobius"/>
    </source>
</evidence>
<keyword evidence="8 11" id="KW-1133">Transmembrane helix</keyword>
<dbReference type="AlphaFoldDB" id="A0A2N4SZX5"/>
<dbReference type="PRINTS" id="PR00344">
    <property type="entry name" value="BCTRLSENSOR"/>
</dbReference>
<evidence type="ECO:0000256" key="4">
    <source>
        <dbReference type="ARBA" id="ARBA00022553"/>
    </source>
</evidence>
<keyword evidence="9" id="KW-0902">Two-component regulatory system</keyword>
<dbReference type="RefSeq" id="WP_101851273.1">
    <property type="nucleotide sequence ID" value="NZ_LOMZ01000001.1"/>
</dbReference>
<evidence type="ECO:0000259" key="13">
    <source>
        <dbReference type="PROSITE" id="PS50885"/>
    </source>
</evidence>